<dbReference type="GO" id="GO:0004370">
    <property type="term" value="F:glycerol kinase activity"/>
    <property type="evidence" value="ECO:0007669"/>
    <property type="project" value="UniProtKB-EC"/>
</dbReference>
<dbReference type="InterPro" id="IPR043129">
    <property type="entry name" value="ATPase_NBD"/>
</dbReference>
<dbReference type="GO" id="GO:0005829">
    <property type="term" value="C:cytosol"/>
    <property type="evidence" value="ECO:0007669"/>
    <property type="project" value="TreeGrafter"/>
</dbReference>
<dbReference type="Gene3D" id="3.30.420.40">
    <property type="match status" value="1"/>
</dbReference>
<organism evidence="5">
    <name type="scientific">mine drainage metagenome</name>
    <dbReference type="NCBI Taxonomy" id="410659"/>
    <lineage>
        <taxon>unclassified sequences</taxon>
        <taxon>metagenomes</taxon>
        <taxon>ecological metagenomes</taxon>
    </lineage>
</organism>
<evidence type="ECO:0000259" key="4">
    <source>
        <dbReference type="Pfam" id="PF02782"/>
    </source>
</evidence>
<dbReference type="PANTHER" id="PTHR10196:SF78">
    <property type="entry name" value="GLYCEROL KINASE"/>
    <property type="match status" value="1"/>
</dbReference>
<keyword evidence="2 5" id="KW-0808">Transferase</keyword>
<evidence type="ECO:0000256" key="1">
    <source>
        <dbReference type="ARBA" id="ARBA00009156"/>
    </source>
</evidence>
<dbReference type="AlphaFoldDB" id="A0A1J5P7L1"/>
<dbReference type="Pfam" id="PF02782">
    <property type="entry name" value="FGGY_C"/>
    <property type="match status" value="1"/>
</dbReference>
<gene>
    <name evidence="5" type="primary">glpK_13</name>
    <name evidence="5" type="ORF">GALL_516820</name>
</gene>
<keyword evidence="3 5" id="KW-0418">Kinase</keyword>
<comment type="caution">
    <text evidence="5">The sequence shown here is derived from an EMBL/GenBank/DDBJ whole genome shotgun (WGS) entry which is preliminary data.</text>
</comment>
<dbReference type="SUPFAM" id="SSF53067">
    <property type="entry name" value="Actin-like ATPase domain"/>
    <property type="match status" value="1"/>
</dbReference>
<dbReference type="GO" id="GO:0019563">
    <property type="term" value="P:glycerol catabolic process"/>
    <property type="evidence" value="ECO:0007669"/>
    <property type="project" value="TreeGrafter"/>
</dbReference>
<evidence type="ECO:0000313" key="5">
    <source>
        <dbReference type="EMBL" id="OIQ66744.1"/>
    </source>
</evidence>
<dbReference type="InterPro" id="IPR018485">
    <property type="entry name" value="FGGY_C"/>
</dbReference>
<sequence length="86" mass="9591">MTASDWTMQFLADILGAPVDRPKLRETTALGAAWLAGHRAGLYPDAAGFSANWALDRRFTPKMPREEADSRYALWQDAVRRTLTPA</sequence>
<proteinExistence type="inferred from homology"/>
<feature type="domain" description="Carbohydrate kinase FGGY C-terminal" evidence="4">
    <location>
        <begin position="3"/>
        <end position="38"/>
    </location>
</feature>
<evidence type="ECO:0000256" key="3">
    <source>
        <dbReference type="ARBA" id="ARBA00022777"/>
    </source>
</evidence>
<name>A0A1J5P7L1_9ZZZZ</name>
<comment type="similarity">
    <text evidence="1">Belongs to the FGGY kinase family.</text>
</comment>
<accession>A0A1J5P7L1</accession>
<dbReference type="EC" id="2.7.1.30" evidence="5"/>
<reference evidence="5" key="1">
    <citation type="submission" date="2016-10" db="EMBL/GenBank/DDBJ databases">
        <title>Sequence of Gallionella enrichment culture.</title>
        <authorList>
            <person name="Poehlein A."/>
            <person name="Muehling M."/>
            <person name="Daniel R."/>
        </authorList>
    </citation>
    <scope>NUCLEOTIDE SEQUENCE</scope>
</reference>
<dbReference type="EMBL" id="MLJW01006390">
    <property type="protein sequence ID" value="OIQ66744.1"/>
    <property type="molecule type" value="Genomic_DNA"/>
</dbReference>
<protein>
    <submittedName>
        <fullName evidence="5">Glycerol kinase</fullName>
        <ecNumber evidence="5">2.7.1.30</ecNumber>
    </submittedName>
</protein>
<dbReference type="PANTHER" id="PTHR10196">
    <property type="entry name" value="SUGAR KINASE"/>
    <property type="match status" value="1"/>
</dbReference>
<evidence type="ECO:0000256" key="2">
    <source>
        <dbReference type="ARBA" id="ARBA00022679"/>
    </source>
</evidence>